<keyword evidence="3" id="KW-0539">Nucleus</keyword>
<feature type="region of interest" description="Disordered" evidence="4">
    <location>
        <begin position="31"/>
        <end position="161"/>
    </location>
</feature>
<feature type="compositionally biased region" description="Polar residues" evidence="4">
    <location>
        <begin position="106"/>
        <end position="116"/>
    </location>
</feature>
<reference evidence="5" key="1">
    <citation type="thesis" date="2020" institute="ProQuest LLC" country="789 East Eisenhower Parkway, Ann Arbor, MI, USA">
        <title>Comparative Genomics and Chromosome Evolution.</title>
        <authorList>
            <person name="Mudd A.B."/>
        </authorList>
    </citation>
    <scope>NUCLEOTIDE SEQUENCE</scope>
    <source>
        <strain evidence="5">1538</strain>
        <tissue evidence="5">Blood</tissue>
    </source>
</reference>
<sequence length="209" mass="23294">MYYQLYPSVEIGITPKNCSIQLTEGVRCSARQKAKNHAAEQNSPDSEAETNKTAAKACTVDNNGTRSKTRTRDQNTGRASKKPTGAKSAAANRGRSRRCPKVKVSSRLTSRQMSNGSDRASYRRLSDDSRDSLVFSDLTNPEKKGVCGDSPFIDEDSNQPMPLGRFFENADLMQDFPPVATSYASMSRRELRNLHFRAKEDDDDEEDLN</sequence>
<dbReference type="EMBL" id="DYDO01000011">
    <property type="protein sequence ID" value="DBA16420.1"/>
    <property type="molecule type" value="Genomic_DNA"/>
</dbReference>
<keyword evidence="6" id="KW-1185">Reference proteome</keyword>
<proteinExistence type="inferred from homology"/>
<dbReference type="InterPro" id="IPR031530">
    <property type="entry name" value="UPF0688"/>
</dbReference>
<evidence type="ECO:0000256" key="2">
    <source>
        <dbReference type="ARBA" id="ARBA00006634"/>
    </source>
</evidence>
<comment type="similarity">
    <text evidence="2">Belongs to the UPF0688 family.</text>
</comment>
<dbReference type="PANTHER" id="PTHR28491:SF1">
    <property type="entry name" value="UPF0688 PROTEIN C1ORF174"/>
    <property type="match status" value="1"/>
</dbReference>
<evidence type="ECO:0000313" key="5">
    <source>
        <dbReference type="EMBL" id="DBA16420.1"/>
    </source>
</evidence>
<name>A0AAV2ZLY8_PYXAD</name>
<comment type="subcellular location">
    <subcellularLocation>
        <location evidence="1">Nucleus</location>
    </subcellularLocation>
</comment>
<accession>A0AAV2ZLY8</accession>
<gene>
    <name evidence="5" type="ORF">GDO54_003816</name>
</gene>
<evidence type="ECO:0000256" key="4">
    <source>
        <dbReference type="SAM" id="MobiDB-lite"/>
    </source>
</evidence>
<dbReference type="PANTHER" id="PTHR28491">
    <property type="entry name" value="UPF0688 PROTEIN C1ORF174"/>
    <property type="match status" value="1"/>
</dbReference>
<dbReference type="Pfam" id="PF15772">
    <property type="entry name" value="UPF0688"/>
    <property type="match status" value="1"/>
</dbReference>
<protein>
    <submittedName>
        <fullName evidence="5">Uncharacterized protein</fullName>
    </submittedName>
</protein>
<dbReference type="Proteomes" id="UP001181693">
    <property type="component" value="Unassembled WGS sequence"/>
</dbReference>
<comment type="caution">
    <text evidence="5">The sequence shown here is derived from an EMBL/GenBank/DDBJ whole genome shotgun (WGS) entry which is preliminary data.</text>
</comment>
<evidence type="ECO:0000256" key="1">
    <source>
        <dbReference type="ARBA" id="ARBA00004123"/>
    </source>
</evidence>
<dbReference type="AlphaFoldDB" id="A0AAV2ZLY8"/>
<evidence type="ECO:0000256" key="3">
    <source>
        <dbReference type="ARBA" id="ARBA00023242"/>
    </source>
</evidence>
<evidence type="ECO:0000313" key="6">
    <source>
        <dbReference type="Proteomes" id="UP001181693"/>
    </source>
</evidence>
<dbReference type="GO" id="GO:0005634">
    <property type="term" value="C:nucleus"/>
    <property type="evidence" value="ECO:0007669"/>
    <property type="project" value="UniProtKB-SubCell"/>
</dbReference>
<feature type="compositionally biased region" description="Basic and acidic residues" evidence="4">
    <location>
        <begin position="120"/>
        <end position="131"/>
    </location>
</feature>
<organism evidence="5 6">
    <name type="scientific">Pyxicephalus adspersus</name>
    <name type="common">African bullfrog</name>
    <dbReference type="NCBI Taxonomy" id="30357"/>
    <lineage>
        <taxon>Eukaryota</taxon>
        <taxon>Metazoa</taxon>
        <taxon>Chordata</taxon>
        <taxon>Craniata</taxon>
        <taxon>Vertebrata</taxon>
        <taxon>Euteleostomi</taxon>
        <taxon>Amphibia</taxon>
        <taxon>Batrachia</taxon>
        <taxon>Anura</taxon>
        <taxon>Neobatrachia</taxon>
        <taxon>Ranoidea</taxon>
        <taxon>Pyxicephalidae</taxon>
        <taxon>Pyxicephalinae</taxon>
        <taxon>Pyxicephalus</taxon>
    </lineage>
</organism>